<protein>
    <submittedName>
        <fullName evidence="1">Uncharacterized protein</fullName>
    </submittedName>
</protein>
<accession>A0A926Q156</accession>
<reference evidence="1 2" key="1">
    <citation type="submission" date="2020-09" db="EMBL/GenBank/DDBJ databases">
        <title>Sinomicrobium weinanense sp. nov., a halophilic bacteria isolated from saline-alkali soil.</title>
        <authorList>
            <person name="Wu P."/>
            <person name="Ren H."/>
            <person name="Mei Y."/>
            <person name="Liang Y."/>
            <person name="Chen Z."/>
        </authorList>
    </citation>
    <scope>NUCLEOTIDE SEQUENCE [LARGE SCALE GENOMIC DNA]</scope>
    <source>
        <strain evidence="1 2">FJxs</strain>
    </source>
</reference>
<dbReference type="AlphaFoldDB" id="A0A926Q156"/>
<dbReference type="Proteomes" id="UP000653730">
    <property type="component" value="Unassembled WGS sequence"/>
</dbReference>
<evidence type="ECO:0000313" key="1">
    <source>
        <dbReference type="EMBL" id="MBC9795368.1"/>
    </source>
</evidence>
<dbReference type="PROSITE" id="PS51257">
    <property type="entry name" value="PROKAR_LIPOPROTEIN"/>
    <property type="match status" value="1"/>
</dbReference>
<organism evidence="1 2">
    <name type="scientific">Sinomicrobium weinanense</name>
    <dbReference type="NCBI Taxonomy" id="2842200"/>
    <lineage>
        <taxon>Bacteria</taxon>
        <taxon>Pseudomonadati</taxon>
        <taxon>Bacteroidota</taxon>
        <taxon>Flavobacteriia</taxon>
        <taxon>Flavobacteriales</taxon>
        <taxon>Flavobacteriaceae</taxon>
        <taxon>Sinomicrobium</taxon>
    </lineage>
</organism>
<gene>
    <name evidence="1" type="ORF">IBL28_05290</name>
</gene>
<keyword evidence="2" id="KW-1185">Reference proteome</keyword>
<proteinExistence type="predicted"/>
<sequence>MNRSTILCAVLAWIALSCSTDNDPYIDSSESVRVQPENSANAYDYAGRIYQEFLESYPEHDLTSWDIEDIDKQVRSLWNNYGYKTSQYERFSEIPTDTLPEKNLEKILSEANLSASAKDSFLDFLNEILAQSGNDYNTWYNTICAYETEVAEAEWIDRDKQVILTTTSLLRYSGFTLYSAGEGEEEDEDWDVAVGNVVSMIITAIEDTPTAISNALLYTLHH</sequence>
<name>A0A926Q156_9FLAO</name>
<dbReference type="EMBL" id="JACVDC010000009">
    <property type="protein sequence ID" value="MBC9795368.1"/>
    <property type="molecule type" value="Genomic_DNA"/>
</dbReference>
<comment type="caution">
    <text evidence="1">The sequence shown here is derived from an EMBL/GenBank/DDBJ whole genome shotgun (WGS) entry which is preliminary data.</text>
</comment>
<dbReference type="RefSeq" id="WP_187964520.1">
    <property type="nucleotide sequence ID" value="NZ_JACVDC010000009.1"/>
</dbReference>
<evidence type="ECO:0000313" key="2">
    <source>
        <dbReference type="Proteomes" id="UP000653730"/>
    </source>
</evidence>